<dbReference type="Gene3D" id="1.10.10.10">
    <property type="entry name" value="Winged helix-like DNA-binding domain superfamily/Winged helix DNA-binding domain"/>
    <property type="match status" value="1"/>
</dbReference>
<keyword evidence="7" id="KW-1185">Reference proteome</keyword>
<reference evidence="6 7" key="1">
    <citation type="submission" date="2019-07" db="EMBL/GenBank/DDBJ databases">
        <title>Whole genome shotgun sequence of Nocardia ninae NBRC 108245.</title>
        <authorList>
            <person name="Hosoyama A."/>
            <person name="Uohara A."/>
            <person name="Ohji S."/>
            <person name="Ichikawa N."/>
        </authorList>
    </citation>
    <scope>NUCLEOTIDE SEQUENCE [LARGE SCALE GENOMIC DNA]</scope>
    <source>
        <strain evidence="6 7">NBRC 108245</strain>
    </source>
</reference>
<evidence type="ECO:0000313" key="6">
    <source>
        <dbReference type="EMBL" id="GEM43231.1"/>
    </source>
</evidence>
<dbReference type="GO" id="GO:0003700">
    <property type="term" value="F:DNA-binding transcription factor activity"/>
    <property type="evidence" value="ECO:0007669"/>
    <property type="project" value="InterPro"/>
</dbReference>
<dbReference type="AlphaFoldDB" id="A0A511MS26"/>
<dbReference type="SUPFAM" id="SSF53850">
    <property type="entry name" value="Periplasmic binding protein-like II"/>
    <property type="match status" value="1"/>
</dbReference>
<dbReference type="PANTHER" id="PTHR30419">
    <property type="entry name" value="HTH-TYPE TRANSCRIPTIONAL REGULATOR YBHD"/>
    <property type="match status" value="1"/>
</dbReference>
<evidence type="ECO:0000256" key="1">
    <source>
        <dbReference type="ARBA" id="ARBA00009437"/>
    </source>
</evidence>
<dbReference type="OrthoDB" id="3181812at2"/>
<evidence type="ECO:0000256" key="2">
    <source>
        <dbReference type="ARBA" id="ARBA00023015"/>
    </source>
</evidence>
<comment type="caution">
    <text evidence="6">The sequence shown here is derived from an EMBL/GenBank/DDBJ whole genome shotgun (WGS) entry which is preliminary data.</text>
</comment>
<dbReference type="GO" id="GO:0005829">
    <property type="term" value="C:cytosol"/>
    <property type="evidence" value="ECO:0007669"/>
    <property type="project" value="TreeGrafter"/>
</dbReference>
<comment type="similarity">
    <text evidence="1">Belongs to the LysR transcriptional regulatory family.</text>
</comment>
<name>A0A511MS26_9NOCA</name>
<evidence type="ECO:0000259" key="5">
    <source>
        <dbReference type="PROSITE" id="PS50931"/>
    </source>
</evidence>
<gene>
    <name evidence="6" type="ORF">NN4_77500</name>
</gene>
<dbReference type="Pfam" id="PF00126">
    <property type="entry name" value="HTH_1"/>
    <property type="match status" value="1"/>
</dbReference>
<dbReference type="Proteomes" id="UP000321424">
    <property type="component" value="Unassembled WGS sequence"/>
</dbReference>
<sequence length="306" mass="32387">MELRQLRYFVTVVEEANFTRAAARLHLAQPGLSAQIRQLERELGQQLLDRGGRTVTPTEIGTAVLKHARAALAATERITETVDEFTGLLRGHVRVGLISGAATEELDVAAVLADFHDDHPQVGISLTEDTSERMLAALSRGELDVALVGLTGAAMDSGIGLDVVLETAVVAAVAAGDRTHGAEIALTDLRDHPLICLPPGTGIRGVLERSCAVVGFEPNIAFEAAAPPLLLQLAARGLGIAVVPELTAAEAKAFGVRTIRIIEPELHGRLALAWRTDRPAAPAAKVLIGQLRIALRPSEMVAPEPK</sequence>
<dbReference type="RefSeq" id="WP_147141522.1">
    <property type="nucleotide sequence ID" value="NZ_BJXA01000090.1"/>
</dbReference>
<dbReference type="PRINTS" id="PR00039">
    <property type="entry name" value="HTHLYSR"/>
</dbReference>
<dbReference type="InterPro" id="IPR036390">
    <property type="entry name" value="WH_DNA-bd_sf"/>
</dbReference>
<keyword evidence="3" id="KW-0238">DNA-binding</keyword>
<accession>A0A511MS26</accession>
<feature type="domain" description="HTH lysR-type" evidence="5">
    <location>
        <begin position="1"/>
        <end position="58"/>
    </location>
</feature>
<protein>
    <submittedName>
        <fullName evidence="6">LysR family transcriptional regulator</fullName>
    </submittedName>
</protein>
<dbReference type="Pfam" id="PF03466">
    <property type="entry name" value="LysR_substrate"/>
    <property type="match status" value="1"/>
</dbReference>
<dbReference type="InterPro" id="IPR036388">
    <property type="entry name" value="WH-like_DNA-bd_sf"/>
</dbReference>
<dbReference type="Gene3D" id="3.40.190.10">
    <property type="entry name" value="Periplasmic binding protein-like II"/>
    <property type="match status" value="2"/>
</dbReference>
<dbReference type="PROSITE" id="PS50931">
    <property type="entry name" value="HTH_LYSR"/>
    <property type="match status" value="1"/>
</dbReference>
<evidence type="ECO:0000313" key="7">
    <source>
        <dbReference type="Proteomes" id="UP000321424"/>
    </source>
</evidence>
<evidence type="ECO:0000256" key="3">
    <source>
        <dbReference type="ARBA" id="ARBA00023125"/>
    </source>
</evidence>
<dbReference type="GO" id="GO:0003677">
    <property type="term" value="F:DNA binding"/>
    <property type="evidence" value="ECO:0007669"/>
    <property type="project" value="UniProtKB-KW"/>
</dbReference>
<dbReference type="EMBL" id="BJXA01000090">
    <property type="protein sequence ID" value="GEM43231.1"/>
    <property type="molecule type" value="Genomic_DNA"/>
</dbReference>
<dbReference type="SUPFAM" id="SSF46785">
    <property type="entry name" value="Winged helix' DNA-binding domain"/>
    <property type="match status" value="1"/>
</dbReference>
<proteinExistence type="inferred from homology"/>
<organism evidence="6 7">
    <name type="scientific">Nocardia ninae NBRC 108245</name>
    <dbReference type="NCBI Taxonomy" id="1210091"/>
    <lineage>
        <taxon>Bacteria</taxon>
        <taxon>Bacillati</taxon>
        <taxon>Actinomycetota</taxon>
        <taxon>Actinomycetes</taxon>
        <taxon>Mycobacteriales</taxon>
        <taxon>Nocardiaceae</taxon>
        <taxon>Nocardia</taxon>
    </lineage>
</organism>
<keyword evidence="2" id="KW-0805">Transcription regulation</keyword>
<evidence type="ECO:0000256" key="4">
    <source>
        <dbReference type="ARBA" id="ARBA00023163"/>
    </source>
</evidence>
<dbReference type="InterPro" id="IPR050950">
    <property type="entry name" value="HTH-type_LysR_regulators"/>
</dbReference>
<dbReference type="InterPro" id="IPR005119">
    <property type="entry name" value="LysR_subst-bd"/>
</dbReference>
<dbReference type="FunFam" id="1.10.10.10:FF:000001">
    <property type="entry name" value="LysR family transcriptional regulator"/>
    <property type="match status" value="1"/>
</dbReference>
<keyword evidence="4" id="KW-0804">Transcription</keyword>
<dbReference type="InterPro" id="IPR000847">
    <property type="entry name" value="LysR_HTH_N"/>
</dbReference>